<dbReference type="PANTHER" id="PTHR33116:SF87">
    <property type="entry name" value="OS01G0158850 PROTEIN"/>
    <property type="match status" value="1"/>
</dbReference>
<name>A0A8T0XHQ1_PANVG</name>
<reference evidence="2" key="1">
    <citation type="submission" date="2020-05" db="EMBL/GenBank/DDBJ databases">
        <title>WGS assembly of Panicum virgatum.</title>
        <authorList>
            <person name="Lovell J.T."/>
            <person name="Jenkins J."/>
            <person name="Shu S."/>
            <person name="Juenger T.E."/>
            <person name="Schmutz J."/>
        </authorList>
    </citation>
    <scope>NUCLEOTIDE SEQUENCE</scope>
    <source>
        <strain evidence="2">AP13</strain>
    </source>
</reference>
<evidence type="ECO:0000259" key="1">
    <source>
        <dbReference type="Pfam" id="PF13966"/>
    </source>
</evidence>
<feature type="domain" description="Reverse transcriptase zinc-binding" evidence="1">
    <location>
        <begin position="161"/>
        <end position="244"/>
    </location>
</feature>
<sequence length="360" mass="43067">MDTIRSSFFWRGDSDRDKYHMIKWENVCLPKDFGGLGIINTWVMNESLLLKWVWRLLQNSRDDKGVTFSVNNGRSVRFWQDVWILDIPLRLAFLGLYEKAEKKSCLVHECVEEGELKMSFRRTLNTVDMQNWENLLQLVANIRLNEAEDTPKWMFEKSNQYSTKSMYRWMTHRGVVNKRMRRVWDSRLPMRIKVFMWLTFNNRLQTGVELKKRKWKDSHLCGICGCPETTDHILFTCCVARFVWACFTEALAWDRAPRSLNDFLDTWILLGCRDYNLKLFLFASVLWGLWTTRNKRAIEGKFPRSPTDVLFKIHAFLQRWRVRLRNEDQAKLANLEGQVRSWTEEFLLQLRGRPPDEDFL</sequence>
<comment type="caution">
    <text evidence="2">The sequence shown here is derived from an EMBL/GenBank/DDBJ whole genome shotgun (WGS) entry which is preliminary data.</text>
</comment>
<dbReference type="AlphaFoldDB" id="A0A8T0XHQ1"/>
<dbReference type="Pfam" id="PF13966">
    <property type="entry name" value="zf-RVT"/>
    <property type="match status" value="1"/>
</dbReference>
<dbReference type="InterPro" id="IPR026960">
    <property type="entry name" value="RVT-Znf"/>
</dbReference>
<dbReference type="PANTHER" id="PTHR33116">
    <property type="entry name" value="REVERSE TRANSCRIPTASE ZINC-BINDING DOMAIN-CONTAINING PROTEIN-RELATED-RELATED"/>
    <property type="match status" value="1"/>
</dbReference>
<keyword evidence="3" id="KW-1185">Reference proteome</keyword>
<proteinExistence type="predicted"/>
<organism evidence="2 3">
    <name type="scientific">Panicum virgatum</name>
    <name type="common">Blackwell switchgrass</name>
    <dbReference type="NCBI Taxonomy" id="38727"/>
    <lineage>
        <taxon>Eukaryota</taxon>
        <taxon>Viridiplantae</taxon>
        <taxon>Streptophyta</taxon>
        <taxon>Embryophyta</taxon>
        <taxon>Tracheophyta</taxon>
        <taxon>Spermatophyta</taxon>
        <taxon>Magnoliopsida</taxon>
        <taxon>Liliopsida</taxon>
        <taxon>Poales</taxon>
        <taxon>Poaceae</taxon>
        <taxon>PACMAD clade</taxon>
        <taxon>Panicoideae</taxon>
        <taxon>Panicodae</taxon>
        <taxon>Paniceae</taxon>
        <taxon>Panicinae</taxon>
        <taxon>Panicum</taxon>
        <taxon>Panicum sect. Hiantes</taxon>
    </lineage>
</organism>
<protein>
    <recommendedName>
        <fullName evidence="1">Reverse transcriptase zinc-binding domain-containing protein</fullName>
    </recommendedName>
</protein>
<dbReference type="Proteomes" id="UP000823388">
    <property type="component" value="Chromosome 1K"/>
</dbReference>
<dbReference type="EMBL" id="CM029037">
    <property type="protein sequence ID" value="KAG2658867.1"/>
    <property type="molecule type" value="Genomic_DNA"/>
</dbReference>
<accession>A0A8T0XHQ1</accession>
<gene>
    <name evidence="2" type="ORF">PVAP13_1KG320505</name>
</gene>
<evidence type="ECO:0000313" key="2">
    <source>
        <dbReference type="EMBL" id="KAG2658867.1"/>
    </source>
</evidence>
<evidence type="ECO:0000313" key="3">
    <source>
        <dbReference type="Proteomes" id="UP000823388"/>
    </source>
</evidence>